<name>A0AAV3QG90_LITER</name>
<protein>
    <recommendedName>
        <fullName evidence="3">Reverse transcriptase domain-containing protein</fullName>
    </recommendedName>
</protein>
<dbReference type="AlphaFoldDB" id="A0AAV3QG90"/>
<reference evidence="1 2" key="1">
    <citation type="submission" date="2024-01" db="EMBL/GenBank/DDBJ databases">
        <title>The complete chloroplast genome sequence of Lithospermum erythrorhizon: insights into the phylogenetic relationship among Boraginaceae species and the maternal lineages of purple gromwells.</title>
        <authorList>
            <person name="Okada T."/>
            <person name="Watanabe K."/>
        </authorList>
    </citation>
    <scope>NUCLEOTIDE SEQUENCE [LARGE SCALE GENOMIC DNA]</scope>
</reference>
<accession>A0AAV3QG90</accession>
<evidence type="ECO:0008006" key="3">
    <source>
        <dbReference type="Google" id="ProtNLM"/>
    </source>
</evidence>
<dbReference type="PANTHER" id="PTHR33067">
    <property type="entry name" value="RNA-DIRECTED DNA POLYMERASE-RELATED"/>
    <property type="match status" value="1"/>
</dbReference>
<evidence type="ECO:0000313" key="2">
    <source>
        <dbReference type="Proteomes" id="UP001454036"/>
    </source>
</evidence>
<evidence type="ECO:0000313" key="1">
    <source>
        <dbReference type="EMBL" id="GAA0161538.1"/>
    </source>
</evidence>
<dbReference type="Gene3D" id="2.40.70.10">
    <property type="entry name" value="Acid Proteases"/>
    <property type="match status" value="1"/>
</dbReference>
<dbReference type="PANTHER" id="PTHR33067:SF31">
    <property type="entry name" value="RNA-DIRECTED DNA POLYMERASE"/>
    <property type="match status" value="1"/>
</dbReference>
<dbReference type="EMBL" id="BAABME010004207">
    <property type="protein sequence ID" value="GAA0161538.1"/>
    <property type="molecule type" value="Genomic_DNA"/>
</dbReference>
<dbReference type="Proteomes" id="UP001454036">
    <property type="component" value="Unassembled WGS sequence"/>
</dbReference>
<keyword evidence="2" id="KW-1185">Reference proteome</keyword>
<comment type="caution">
    <text evidence="1">The sequence shown here is derived from an EMBL/GenBank/DDBJ whole genome shotgun (WGS) entry which is preliminary data.</text>
</comment>
<sequence length="209" mass="23744">MPFSICHRLGLGDVKSTIISLQLTDRSIVYPYGVIEDILVKVDKFIFPTDFVVLDVSKDRKNPLLLGRPFLTTTKILIDVHKGHVILRVGEEQVVFDMHRSLKFHDTQNDYFSIDVVDTLVQHTFESELKSLDLVALCLTNTKEEKFVSKLIPSIEKPHTLELKVLPSHLKYAFLHGTNELSVIISSSLNDVQEEKLLRVLGEHKKALG</sequence>
<gene>
    <name evidence="1" type="ORF">LIER_17827</name>
</gene>
<organism evidence="1 2">
    <name type="scientific">Lithospermum erythrorhizon</name>
    <name type="common">Purple gromwell</name>
    <name type="synonym">Lithospermum officinale var. erythrorhizon</name>
    <dbReference type="NCBI Taxonomy" id="34254"/>
    <lineage>
        <taxon>Eukaryota</taxon>
        <taxon>Viridiplantae</taxon>
        <taxon>Streptophyta</taxon>
        <taxon>Embryophyta</taxon>
        <taxon>Tracheophyta</taxon>
        <taxon>Spermatophyta</taxon>
        <taxon>Magnoliopsida</taxon>
        <taxon>eudicotyledons</taxon>
        <taxon>Gunneridae</taxon>
        <taxon>Pentapetalae</taxon>
        <taxon>asterids</taxon>
        <taxon>lamiids</taxon>
        <taxon>Boraginales</taxon>
        <taxon>Boraginaceae</taxon>
        <taxon>Boraginoideae</taxon>
        <taxon>Lithospermeae</taxon>
        <taxon>Lithospermum</taxon>
    </lineage>
</organism>
<proteinExistence type="predicted"/>
<dbReference type="InterPro" id="IPR021109">
    <property type="entry name" value="Peptidase_aspartic_dom_sf"/>
</dbReference>